<protein>
    <recommendedName>
        <fullName evidence="4">Lipoprotein</fullName>
    </recommendedName>
</protein>
<dbReference type="Proteomes" id="UP000199452">
    <property type="component" value="Unassembled WGS sequence"/>
</dbReference>
<evidence type="ECO:0000313" key="3">
    <source>
        <dbReference type="Proteomes" id="UP000199452"/>
    </source>
</evidence>
<evidence type="ECO:0008006" key="4">
    <source>
        <dbReference type="Google" id="ProtNLM"/>
    </source>
</evidence>
<feature type="signal peptide" evidence="1">
    <location>
        <begin position="1"/>
        <end position="25"/>
    </location>
</feature>
<evidence type="ECO:0000313" key="2">
    <source>
        <dbReference type="EMBL" id="SDC65396.1"/>
    </source>
</evidence>
<gene>
    <name evidence="2" type="ORF">SAMN05216323_10429</name>
</gene>
<dbReference type="PROSITE" id="PS51257">
    <property type="entry name" value="PROKAR_LIPOPROTEIN"/>
    <property type="match status" value="1"/>
</dbReference>
<accession>A0A1G6NDI4</accession>
<reference evidence="2 3" key="1">
    <citation type="submission" date="2016-09" db="EMBL/GenBank/DDBJ databases">
        <authorList>
            <person name="Capua I."/>
            <person name="De Benedictis P."/>
            <person name="Joannis T."/>
            <person name="Lombin L.H."/>
            <person name="Cattoli G."/>
        </authorList>
    </citation>
    <scope>NUCLEOTIDE SEQUENCE [LARGE SCALE GENOMIC DNA]</scope>
    <source>
        <strain evidence="2 3">A7P-90m</strain>
    </source>
</reference>
<name>A0A1G6NDI4_9BACT</name>
<dbReference type="EMBL" id="FMYP01000042">
    <property type="protein sequence ID" value="SDC65396.1"/>
    <property type="molecule type" value="Genomic_DNA"/>
</dbReference>
<sequence length="461" mass="51028">MKRFLPLLLISVVLLTGGCASKRLAKQGAKFESQGLYEQAAESYYMSAFKNKDNVDALVGLKKNGQMLLDHKLIAFTKAYDGGNMKDAVYGYLDAASYKDKVSGVGVNLVMADRYKGTYDDAKSRYLSQIYPDGVLALDGEDFTKAALIFTEVKTLQPGYERSDENLVIALAEPIYREGVKSMEVGMNRKAYGSFDRIIKAHGSYKNSDELKAEARKKALIAIAVKQIEAYTKDASFAIQLQSLITGSINGLNNPFLMIVDEENRQKLINEQTANLMSNNTSIDAGRLLSANALLNCKLMEVSANTGSEIVTDVPGYIKEMVTKYDSAQRKNIQVPIYHKTRYREYTQTNSVKITLQYQLSSVESGAIMLSDVISVPVSDNTHYAIYDGDKQKLVPGYWKRIDRDSPEDAVYDNRSSIDGLKVLLQSIKIINSVDKLKSDAAKSIAATVSSKLNSYNPEGK</sequence>
<dbReference type="AlphaFoldDB" id="A0A1G6NDI4"/>
<keyword evidence="1" id="KW-0732">Signal</keyword>
<proteinExistence type="predicted"/>
<organism evidence="2 3">
    <name type="scientific">Williamwhitmania taraxaci</name>
    <dbReference type="NCBI Taxonomy" id="1640674"/>
    <lineage>
        <taxon>Bacteria</taxon>
        <taxon>Pseudomonadati</taxon>
        <taxon>Bacteroidota</taxon>
        <taxon>Bacteroidia</taxon>
        <taxon>Bacteroidales</taxon>
        <taxon>Williamwhitmaniaceae</taxon>
        <taxon>Williamwhitmania</taxon>
    </lineage>
</organism>
<dbReference type="OrthoDB" id="979378at2"/>
<dbReference type="RefSeq" id="WP_092439050.1">
    <property type="nucleotide sequence ID" value="NZ_FMYP01000042.1"/>
</dbReference>
<feature type="chain" id="PRO_5011517414" description="Lipoprotein" evidence="1">
    <location>
        <begin position="26"/>
        <end position="461"/>
    </location>
</feature>
<evidence type="ECO:0000256" key="1">
    <source>
        <dbReference type="SAM" id="SignalP"/>
    </source>
</evidence>
<keyword evidence="3" id="KW-1185">Reference proteome</keyword>